<dbReference type="InterPro" id="IPR032108">
    <property type="entry name" value="CLIP1_ZNF"/>
</dbReference>
<keyword evidence="2" id="KW-0963">Cytoplasm</keyword>
<sequence length="94" mass="10440">MELKTRLEIFEMGNIPDDTKANINGSSPPGRHAVAPRMFCDICDAHETKDCPQQASDSSPLSRHHGERGATRPYCDTCEVFGHETGDCQEDETF</sequence>
<evidence type="ECO:0000259" key="7">
    <source>
        <dbReference type="Pfam" id="PF16641"/>
    </source>
</evidence>
<keyword evidence="4" id="KW-0175">Coiled coil</keyword>
<evidence type="ECO:0000256" key="4">
    <source>
        <dbReference type="ARBA" id="ARBA00023054"/>
    </source>
</evidence>
<evidence type="ECO:0000256" key="1">
    <source>
        <dbReference type="ARBA" id="ARBA00004245"/>
    </source>
</evidence>
<feature type="region of interest" description="Disordered" evidence="6">
    <location>
        <begin position="50"/>
        <end position="72"/>
    </location>
</feature>
<evidence type="ECO:0000256" key="6">
    <source>
        <dbReference type="SAM" id="MobiDB-lite"/>
    </source>
</evidence>
<evidence type="ECO:0000313" key="9">
    <source>
        <dbReference type="Proteomes" id="UP001292094"/>
    </source>
</evidence>
<comment type="subcellular location">
    <subcellularLocation>
        <location evidence="1">Cytoplasm</location>
        <location evidence="1">Cytoskeleton</location>
    </subcellularLocation>
</comment>
<dbReference type="GO" id="GO:0005874">
    <property type="term" value="C:microtubule"/>
    <property type="evidence" value="ECO:0007669"/>
    <property type="project" value="UniProtKB-KW"/>
</dbReference>
<dbReference type="Proteomes" id="UP001292094">
    <property type="component" value="Unassembled WGS sequence"/>
</dbReference>
<evidence type="ECO:0000256" key="5">
    <source>
        <dbReference type="ARBA" id="ARBA00023212"/>
    </source>
</evidence>
<dbReference type="AlphaFoldDB" id="A0AAE1PKC5"/>
<keyword evidence="3" id="KW-0493">Microtubule</keyword>
<gene>
    <name evidence="8" type="ORF">Pmani_018734</name>
</gene>
<protein>
    <recommendedName>
        <fullName evidence="7">CLIP1 zinc knuckle domain-containing protein</fullName>
    </recommendedName>
</protein>
<evidence type="ECO:0000256" key="3">
    <source>
        <dbReference type="ARBA" id="ARBA00022701"/>
    </source>
</evidence>
<comment type="caution">
    <text evidence="8">The sequence shown here is derived from an EMBL/GenBank/DDBJ whole genome shotgun (WGS) entry which is preliminary data.</text>
</comment>
<name>A0AAE1PKC5_9EUCA</name>
<feature type="compositionally biased region" description="Polar residues" evidence="6">
    <location>
        <begin position="51"/>
        <end position="61"/>
    </location>
</feature>
<evidence type="ECO:0000256" key="2">
    <source>
        <dbReference type="ARBA" id="ARBA00022490"/>
    </source>
</evidence>
<keyword evidence="5" id="KW-0206">Cytoskeleton</keyword>
<dbReference type="EMBL" id="JAWZYT010001729">
    <property type="protein sequence ID" value="KAK4309623.1"/>
    <property type="molecule type" value="Genomic_DNA"/>
</dbReference>
<feature type="domain" description="CLIP1 zinc knuckle" evidence="7">
    <location>
        <begin position="72"/>
        <end position="88"/>
    </location>
</feature>
<accession>A0AAE1PKC5</accession>
<evidence type="ECO:0000313" key="8">
    <source>
        <dbReference type="EMBL" id="KAK4309623.1"/>
    </source>
</evidence>
<keyword evidence="9" id="KW-1185">Reference proteome</keyword>
<organism evidence="8 9">
    <name type="scientific">Petrolisthes manimaculis</name>
    <dbReference type="NCBI Taxonomy" id="1843537"/>
    <lineage>
        <taxon>Eukaryota</taxon>
        <taxon>Metazoa</taxon>
        <taxon>Ecdysozoa</taxon>
        <taxon>Arthropoda</taxon>
        <taxon>Crustacea</taxon>
        <taxon>Multicrustacea</taxon>
        <taxon>Malacostraca</taxon>
        <taxon>Eumalacostraca</taxon>
        <taxon>Eucarida</taxon>
        <taxon>Decapoda</taxon>
        <taxon>Pleocyemata</taxon>
        <taxon>Anomura</taxon>
        <taxon>Galatheoidea</taxon>
        <taxon>Porcellanidae</taxon>
        <taxon>Petrolisthes</taxon>
    </lineage>
</organism>
<proteinExistence type="predicted"/>
<reference evidence="8" key="1">
    <citation type="submission" date="2023-11" db="EMBL/GenBank/DDBJ databases">
        <title>Genome assemblies of two species of porcelain crab, Petrolisthes cinctipes and Petrolisthes manimaculis (Anomura: Porcellanidae).</title>
        <authorList>
            <person name="Angst P."/>
        </authorList>
    </citation>
    <scope>NUCLEOTIDE SEQUENCE</scope>
    <source>
        <strain evidence="8">PB745_02</strain>
        <tissue evidence="8">Gill</tissue>
    </source>
</reference>
<dbReference type="Pfam" id="PF16641">
    <property type="entry name" value="CLIP1_ZNF"/>
    <property type="match status" value="1"/>
</dbReference>